<dbReference type="Proteomes" id="UP001596547">
    <property type="component" value="Unassembled WGS sequence"/>
</dbReference>
<evidence type="ECO:0000256" key="13">
    <source>
        <dbReference type="SAM" id="Phobius"/>
    </source>
</evidence>
<dbReference type="InterPro" id="IPR050277">
    <property type="entry name" value="Sodium:Solute_Symporter"/>
</dbReference>
<dbReference type="PANTHER" id="PTHR48086:SF3">
    <property type="entry name" value="SODIUM_PROLINE SYMPORTER"/>
    <property type="match status" value="1"/>
</dbReference>
<proteinExistence type="inferred from homology"/>
<keyword evidence="7 13" id="KW-1133">Transmembrane helix</keyword>
<dbReference type="AlphaFoldDB" id="A0ABD6ADE9"/>
<keyword evidence="6" id="KW-0769">Symport</keyword>
<feature type="transmembrane region" description="Helical" evidence="13">
    <location>
        <begin position="459"/>
        <end position="480"/>
    </location>
</feature>
<accession>A0ABD6ADE9</accession>
<reference evidence="14 15" key="1">
    <citation type="journal article" date="2019" name="Int. J. Syst. Evol. Microbiol.">
        <title>The Global Catalogue of Microorganisms (GCM) 10K type strain sequencing project: providing services to taxonomists for standard genome sequencing and annotation.</title>
        <authorList>
            <consortium name="The Broad Institute Genomics Platform"/>
            <consortium name="The Broad Institute Genome Sequencing Center for Infectious Disease"/>
            <person name="Wu L."/>
            <person name="Ma J."/>
        </authorList>
    </citation>
    <scope>NUCLEOTIDE SEQUENCE [LARGE SCALE GENOMIC DNA]</scope>
    <source>
        <strain evidence="14 15">PSR21</strain>
    </source>
</reference>
<evidence type="ECO:0000256" key="4">
    <source>
        <dbReference type="ARBA" id="ARBA00022475"/>
    </source>
</evidence>
<keyword evidence="10 13" id="KW-0472">Membrane</keyword>
<protein>
    <submittedName>
        <fullName evidence="14">Sodium:solute symporter family protein</fullName>
    </submittedName>
</protein>
<sequence>MVSFQATVALATIGVYLAVILAIGYRGWQVGKLDVDDWMAAGRGLGIVVLLFTFAASYHSAFAFLGIGGFVYGNGIGIFSASTFYLAISGIILWVVGSRVWLLGKKYGYITPSDLLADFYESPLLGKLVSLTLIVFTFPYIATQMIGSGIIFETATRGLVSFELGAAVFLLAGVVYVWLGGLRAVAWTDAVQGVFMFGAMWIAGWFFVFSAYRGPQDFWTELTREFAAYVSLPGPAGVITPEFYVSFAIMTGIGVMMTPHIFLRYVSARSPRVLKWVAAFGTAYLILFYVPTAFLGLGAVEAFPNLQQADSAIPAVLYRFTPTWFASIVVAGAVAAAMSTADSQLHAVSALITRDWYQPFAGDEVDERTVTRFAQVLVPILGAISYVIAIQQFDFIILLTAVTFYGAAQIFPILLGALYWPGASREGALGGFALGVLVTSALEFGLVTLPGGFPGFVSGFYGLIVNAVAFVGISLAVGGVSADARERTQGYIDYAVSRRWESAPSREPATEDD</sequence>
<dbReference type="InterPro" id="IPR038377">
    <property type="entry name" value="Na/Glc_symporter_sf"/>
</dbReference>
<feature type="transmembrane region" description="Helical" evidence="13">
    <location>
        <begin position="273"/>
        <end position="297"/>
    </location>
</feature>
<organism evidence="14 15">
    <name type="scientific">Halomarina halobia</name>
    <dbReference type="NCBI Taxonomy" id="3033386"/>
    <lineage>
        <taxon>Archaea</taxon>
        <taxon>Methanobacteriati</taxon>
        <taxon>Methanobacteriota</taxon>
        <taxon>Stenosarchaea group</taxon>
        <taxon>Halobacteria</taxon>
        <taxon>Halobacteriales</taxon>
        <taxon>Natronomonadaceae</taxon>
        <taxon>Halomarina</taxon>
    </lineage>
</organism>
<feature type="transmembrane region" description="Helical" evidence="13">
    <location>
        <begin position="84"/>
        <end position="103"/>
    </location>
</feature>
<keyword evidence="11" id="KW-0739">Sodium transport</keyword>
<evidence type="ECO:0000256" key="10">
    <source>
        <dbReference type="ARBA" id="ARBA00023136"/>
    </source>
</evidence>
<keyword evidence="4" id="KW-1003">Cell membrane</keyword>
<name>A0ABD6ADE9_9EURY</name>
<feature type="transmembrane region" description="Helical" evidence="13">
    <location>
        <begin position="162"/>
        <end position="182"/>
    </location>
</feature>
<feature type="transmembrane region" description="Helical" evidence="13">
    <location>
        <begin position="124"/>
        <end position="142"/>
    </location>
</feature>
<feature type="transmembrane region" description="Helical" evidence="13">
    <location>
        <begin position="317"/>
        <end position="337"/>
    </location>
</feature>
<keyword evidence="5 13" id="KW-0812">Transmembrane</keyword>
<feature type="transmembrane region" description="Helical" evidence="13">
    <location>
        <begin position="6"/>
        <end position="25"/>
    </location>
</feature>
<evidence type="ECO:0000313" key="15">
    <source>
        <dbReference type="Proteomes" id="UP001596547"/>
    </source>
</evidence>
<dbReference type="PROSITE" id="PS50283">
    <property type="entry name" value="NA_SOLUT_SYMP_3"/>
    <property type="match status" value="1"/>
</dbReference>
<dbReference type="CDD" id="cd10322">
    <property type="entry name" value="SLC5sbd"/>
    <property type="match status" value="1"/>
</dbReference>
<feature type="transmembrane region" description="Helical" evidence="13">
    <location>
        <begin position="45"/>
        <end position="72"/>
    </location>
</feature>
<feature type="transmembrane region" description="Helical" evidence="13">
    <location>
        <begin position="370"/>
        <end position="389"/>
    </location>
</feature>
<keyword evidence="9" id="KW-0406">Ion transport</keyword>
<evidence type="ECO:0000256" key="3">
    <source>
        <dbReference type="ARBA" id="ARBA00022448"/>
    </source>
</evidence>
<dbReference type="Gene3D" id="1.20.1730.10">
    <property type="entry name" value="Sodium/glucose cotransporter"/>
    <property type="match status" value="1"/>
</dbReference>
<keyword evidence="8" id="KW-0915">Sodium</keyword>
<feature type="transmembrane region" description="Helical" evidence="13">
    <location>
        <begin position="395"/>
        <end position="420"/>
    </location>
</feature>
<dbReference type="GO" id="GO:0006814">
    <property type="term" value="P:sodium ion transport"/>
    <property type="evidence" value="ECO:0007669"/>
    <property type="project" value="UniProtKB-KW"/>
</dbReference>
<dbReference type="InterPro" id="IPR001734">
    <property type="entry name" value="Na/solute_symporter"/>
</dbReference>
<comment type="subcellular location">
    <subcellularLocation>
        <location evidence="1">Cell membrane</location>
        <topology evidence="1">Multi-pass membrane protein</topology>
    </subcellularLocation>
</comment>
<feature type="transmembrane region" description="Helical" evidence="13">
    <location>
        <begin position="194"/>
        <end position="212"/>
    </location>
</feature>
<evidence type="ECO:0000256" key="7">
    <source>
        <dbReference type="ARBA" id="ARBA00022989"/>
    </source>
</evidence>
<evidence type="ECO:0000256" key="6">
    <source>
        <dbReference type="ARBA" id="ARBA00022847"/>
    </source>
</evidence>
<evidence type="ECO:0000313" key="14">
    <source>
        <dbReference type="EMBL" id="MFC7318541.1"/>
    </source>
</evidence>
<comment type="similarity">
    <text evidence="2 12">Belongs to the sodium:solute symporter (SSF) (TC 2.A.21) family.</text>
</comment>
<keyword evidence="3" id="KW-0813">Transport</keyword>
<feature type="transmembrane region" description="Helical" evidence="13">
    <location>
        <begin position="243"/>
        <end position="266"/>
    </location>
</feature>
<evidence type="ECO:0000256" key="12">
    <source>
        <dbReference type="RuleBase" id="RU362091"/>
    </source>
</evidence>
<dbReference type="PANTHER" id="PTHR48086">
    <property type="entry name" value="SODIUM/PROLINE SYMPORTER-RELATED"/>
    <property type="match status" value="1"/>
</dbReference>
<dbReference type="GO" id="GO:0005886">
    <property type="term" value="C:plasma membrane"/>
    <property type="evidence" value="ECO:0007669"/>
    <property type="project" value="UniProtKB-SubCell"/>
</dbReference>
<feature type="transmembrane region" description="Helical" evidence="13">
    <location>
        <begin position="432"/>
        <end position="453"/>
    </location>
</feature>
<keyword evidence="15" id="KW-1185">Reference proteome</keyword>
<gene>
    <name evidence="14" type="ORF">ACFQPE_17325</name>
</gene>
<evidence type="ECO:0000256" key="2">
    <source>
        <dbReference type="ARBA" id="ARBA00006434"/>
    </source>
</evidence>
<dbReference type="EMBL" id="JBHTBF010000003">
    <property type="protein sequence ID" value="MFC7318541.1"/>
    <property type="molecule type" value="Genomic_DNA"/>
</dbReference>
<evidence type="ECO:0000256" key="5">
    <source>
        <dbReference type="ARBA" id="ARBA00022692"/>
    </source>
</evidence>
<evidence type="ECO:0000256" key="1">
    <source>
        <dbReference type="ARBA" id="ARBA00004651"/>
    </source>
</evidence>
<dbReference type="GeneID" id="79317275"/>
<dbReference type="GO" id="GO:0015293">
    <property type="term" value="F:symporter activity"/>
    <property type="evidence" value="ECO:0007669"/>
    <property type="project" value="UniProtKB-KW"/>
</dbReference>
<evidence type="ECO:0000256" key="11">
    <source>
        <dbReference type="ARBA" id="ARBA00023201"/>
    </source>
</evidence>
<dbReference type="RefSeq" id="WP_276306617.1">
    <property type="nucleotide sequence ID" value="NZ_CP119993.1"/>
</dbReference>
<evidence type="ECO:0000256" key="9">
    <source>
        <dbReference type="ARBA" id="ARBA00023065"/>
    </source>
</evidence>
<dbReference type="Pfam" id="PF00474">
    <property type="entry name" value="SSF"/>
    <property type="match status" value="1"/>
</dbReference>
<comment type="caution">
    <text evidence="14">The sequence shown here is derived from an EMBL/GenBank/DDBJ whole genome shotgun (WGS) entry which is preliminary data.</text>
</comment>
<evidence type="ECO:0000256" key="8">
    <source>
        <dbReference type="ARBA" id="ARBA00023053"/>
    </source>
</evidence>